<evidence type="ECO:0000256" key="8">
    <source>
        <dbReference type="ARBA" id="ARBA00023319"/>
    </source>
</evidence>
<keyword evidence="3" id="KW-0732">Signal</keyword>
<dbReference type="SUPFAM" id="SSF48726">
    <property type="entry name" value="Immunoglobulin"/>
    <property type="match status" value="3"/>
</dbReference>
<reference evidence="11 12" key="1">
    <citation type="submission" date="2024-05" db="EMBL/GenBank/DDBJ databases">
        <authorList>
            <person name="Wallberg A."/>
        </authorList>
    </citation>
    <scope>NUCLEOTIDE SEQUENCE [LARGE SCALE GENOMIC DNA]</scope>
</reference>
<protein>
    <submittedName>
        <fullName evidence="11">Uncharacterized protein</fullName>
    </submittedName>
</protein>
<dbReference type="GO" id="GO:0007411">
    <property type="term" value="P:axon guidance"/>
    <property type="evidence" value="ECO:0007669"/>
    <property type="project" value="TreeGrafter"/>
</dbReference>
<dbReference type="PANTHER" id="PTHR10075:SF100">
    <property type="entry name" value="FASCICLIN-2"/>
    <property type="match status" value="1"/>
</dbReference>
<evidence type="ECO:0000256" key="3">
    <source>
        <dbReference type="ARBA" id="ARBA00022729"/>
    </source>
</evidence>
<dbReference type="PROSITE" id="PS50853">
    <property type="entry name" value="FN3"/>
    <property type="match status" value="2"/>
</dbReference>
<keyword evidence="2" id="KW-1003">Cell membrane</keyword>
<keyword evidence="4" id="KW-0677">Repeat</keyword>
<dbReference type="InterPro" id="IPR003961">
    <property type="entry name" value="FN3_dom"/>
</dbReference>
<evidence type="ECO:0000256" key="6">
    <source>
        <dbReference type="ARBA" id="ARBA00023157"/>
    </source>
</evidence>
<evidence type="ECO:0000313" key="11">
    <source>
        <dbReference type="EMBL" id="CAL4124245.1"/>
    </source>
</evidence>
<name>A0AAV2RHE4_MEGNR</name>
<keyword evidence="5" id="KW-0472">Membrane</keyword>
<dbReference type="FunFam" id="2.60.40.10:FF:000273">
    <property type="entry name" value="contactin-3 isoform X1"/>
    <property type="match status" value="1"/>
</dbReference>
<dbReference type="SMART" id="SM00408">
    <property type="entry name" value="IGc2"/>
    <property type="match status" value="3"/>
</dbReference>
<comment type="subcellular location">
    <subcellularLocation>
        <location evidence="1">Cell membrane</location>
    </subcellularLocation>
</comment>
<dbReference type="GO" id="GO:0070593">
    <property type="term" value="P:dendrite self-avoidance"/>
    <property type="evidence" value="ECO:0007669"/>
    <property type="project" value="TreeGrafter"/>
</dbReference>
<feature type="domain" description="Fibronectin type-III" evidence="10">
    <location>
        <begin position="303"/>
        <end position="397"/>
    </location>
</feature>
<dbReference type="SMART" id="SM00060">
    <property type="entry name" value="FN3"/>
    <property type="match status" value="2"/>
</dbReference>
<evidence type="ECO:0000256" key="2">
    <source>
        <dbReference type="ARBA" id="ARBA00022475"/>
    </source>
</evidence>
<evidence type="ECO:0000256" key="5">
    <source>
        <dbReference type="ARBA" id="ARBA00023136"/>
    </source>
</evidence>
<evidence type="ECO:0000313" key="12">
    <source>
        <dbReference type="Proteomes" id="UP001497623"/>
    </source>
</evidence>
<evidence type="ECO:0000256" key="1">
    <source>
        <dbReference type="ARBA" id="ARBA00004236"/>
    </source>
</evidence>
<keyword evidence="12" id="KW-1185">Reference proteome</keyword>
<dbReference type="GO" id="GO:0005886">
    <property type="term" value="C:plasma membrane"/>
    <property type="evidence" value="ECO:0007669"/>
    <property type="project" value="UniProtKB-SubCell"/>
</dbReference>
<evidence type="ECO:0000256" key="7">
    <source>
        <dbReference type="ARBA" id="ARBA00023180"/>
    </source>
</evidence>
<feature type="non-terminal residue" evidence="11">
    <location>
        <position position="508"/>
    </location>
</feature>
<gene>
    <name evidence="11" type="ORF">MNOR_LOCUS24361</name>
</gene>
<dbReference type="EMBL" id="CAXKWB010022308">
    <property type="protein sequence ID" value="CAL4124245.1"/>
    <property type="molecule type" value="Genomic_DNA"/>
</dbReference>
<accession>A0AAV2RHE4</accession>
<dbReference type="InterPro" id="IPR007110">
    <property type="entry name" value="Ig-like_dom"/>
</dbReference>
<evidence type="ECO:0000256" key="4">
    <source>
        <dbReference type="ARBA" id="ARBA00022737"/>
    </source>
</evidence>
<dbReference type="GO" id="GO:0007156">
    <property type="term" value="P:homophilic cell adhesion via plasma membrane adhesion molecules"/>
    <property type="evidence" value="ECO:0007669"/>
    <property type="project" value="TreeGrafter"/>
</dbReference>
<feature type="domain" description="Ig-like" evidence="9">
    <location>
        <begin position="4"/>
        <end position="88"/>
    </location>
</feature>
<dbReference type="CDD" id="cd00063">
    <property type="entry name" value="FN3"/>
    <property type="match status" value="2"/>
</dbReference>
<dbReference type="InterPro" id="IPR036116">
    <property type="entry name" value="FN3_sf"/>
</dbReference>
<dbReference type="SMART" id="SM00409">
    <property type="entry name" value="IG"/>
    <property type="match status" value="3"/>
</dbReference>
<keyword evidence="7" id="KW-0325">Glycoprotein</keyword>
<evidence type="ECO:0000259" key="9">
    <source>
        <dbReference type="PROSITE" id="PS50835"/>
    </source>
</evidence>
<dbReference type="GO" id="GO:0030424">
    <property type="term" value="C:axon"/>
    <property type="evidence" value="ECO:0007669"/>
    <property type="project" value="TreeGrafter"/>
</dbReference>
<dbReference type="Pfam" id="PF00041">
    <property type="entry name" value="fn3"/>
    <property type="match status" value="2"/>
</dbReference>
<dbReference type="AlphaFoldDB" id="A0AAV2RHE4"/>
<organism evidence="11 12">
    <name type="scientific">Meganyctiphanes norvegica</name>
    <name type="common">Northern krill</name>
    <name type="synonym">Thysanopoda norvegica</name>
    <dbReference type="NCBI Taxonomy" id="48144"/>
    <lineage>
        <taxon>Eukaryota</taxon>
        <taxon>Metazoa</taxon>
        <taxon>Ecdysozoa</taxon>
        <taxon>Arthropoda</taxon>
        <taxon>Crustacea</taxon>
        <taxon>Multicrustacea</taxon>
        <taxon>Malacostraca</taxon>
        <taxon>Eumalacostraca</taxon>
        <taxon>Eucarida</taxon>
        <taxon>Euphausiacea</taxon>
        <taxon>Euphausiidae</taxon>
        <taxon>Meganyctiphanes</taxon>
    </lineage>
</organism>
<sequence length="508" mass="55991">MTPPWFKERPANITIASGATIEFMCSVKGTPQPVITWRKLDGKMSSDRVMRGSNNQLIIQDITSYDSGIYICEADNDAGRAVAEARLMVVEAPVIIQQPQGVRAVVGEDTQFLCRIDADPPPLQLWRLPYPEQNSLVAARHHNGRISVSKDGSLLQINHLKTMDSGNFYCWGMSSGGGVTASAELLVVEGYPPPVMGVGPQDISVAPGTTITFPCEAVSESATPTVTWRYRKARQSNASQIDDRDSRYILPQTGALIIKSVQLEDEGIYTCIITAETGSVEKTAWLKVVKGKKSMKLKQLPAPPSKPKVKSINDTAVYLEWLPNSQANEKSKQSYQVEYWKKGWDEWRLARTHIKGESCIVSGLNGGVTYTFLVRAVTDNGHSFPSPWSDPIRSQRPLYPSVSMEELRLARRRLTRPSLSLSGATPTSPDSVLLTWDQINSSNDDIEGILVYTVENDGVIHEATVLGSSSTSHLLHGLSPHTKYIFFIVPFWKSIEGTPSNIMTVTTP</sequence>
<keyword evidence="6" id="KW-1015">Disulfide bond</keyword>
<keyword evidence="8" id="KW-0393">Immunoglobulin domain</keyword>
<feature type="domain" description="Ig-like" evidence="9">
    <location>
        <begin position="193"/>
        <end position="281"/>
    </location>
</feature>
<comment type="caution">
    <text evidence="11">The sequence shown here is derived from an EMBL/GenBank/DDBJ whole genome shotgun (WGS) entry which is preliminary data.</text>
</comment>
<dbReference type="InterPro" id="IPR036179">
    <property type="entry name" value="Ig-like_dom_sf"/>
</dbReference>
<dbReference type="InterPro" id="IPR003599">
    <property type="entry name" value="Ig_sub"/>
</dbReference>
<feature type="domain" description="Ig-like" evidence="9">
    <location>
        <begin position="93"/>
        <end position="186"/>
    </location>
</feature>
<dbReference type="PROSITE" id="PS50835">
    <property type="entry name" value="IG_LIKE"/>
    <property type="match status" value="3"/>
</dbReference>
<proteinExistence type="predicted"/>
<dbReference type="Pfam" id="PF13927">
    <property type="entry name" value="Ig_3"/>
    <property type="match status" value="1"/>
</dbReference>
<dbReference type="InterPro" id="IPR003598">
    <property type="entry name" value="Ig_sub2"/>
</dbReference>
<dbReference type="Proteomes" id="UP001497623">
    <property type="component" value="Unassembled WGS sequence"/>
</dbReference>
<feature type="domain" description="Fibronectin type-III" evidence="10">
    <location>
        <begin position="417"/>
        <end position="508"/>
    </location>
</feature>
<dbReference type="InterPro" id="IPR013783">
    <property type="entry name" value="Ig-like_fold"/>
</dbReference>
<evidence type="ECO:0000259" key="10">
    <source>
        <dbReference type="PROSITE" id="PS50853"/>
    </source>
</evidence>
<dbReference type="GO" id="GO:0098632">
    <property type="term" value="F:cell-cell adhesion mediator activity"/>
    <property type="evidence" value="ECO:0007669"/>
    <property type="project" value="TreeGrafter"/>
</dbReference>
<dbReference type="SUPFAM" id="SSF49265">
    <property type="entry name" value="Fibronectin type III"/>
    <property type="match status" value="1"/>
</dbReference>
<dbReference type="Pfam" id="PF07679">
    <property type="entry name" value="I-set"/>
    <property type="match status" value="2"/>
</dbReference>
<dbReference type="InterPro" id="IPR013098">
    <property type="entry name" value="Ig_I-set"/>
</dbReference>
<dbReference type="Gene3D" id="2.60.40.10">
    <property type="entry name" value="Immunoglobulins"/>
    <property type="match status" value="5"/>
</dbReference>
<dbReference type="PANTHER" id="PTHR10075">
    <property type="entry name" value="BASIGIN RELATED"/>
    <property type="match status" value="1"/>
</dbReference>